<organism evidence="1 2">
    <name type="scientific">Dioscorea alata</name>
    <name type="common">Purple yam</name>
    <dbReference type="NCBI Taxonomy" id="55571"/>
    <lineage>
        <taxon>Eukaryota</taxon>
        <taxon>Viridiplantae</taxon>
        <taxon>Streptophyta</taxon>
        <taxon>Embryophyta</taxon>
        <taxon>Tracheophyta</taxon>
        <taxon>Spermatophyta</taxon>
        <taxon>Magnoliopsida</taxon>
        <taxon>Liliopsida</taxon>
        <taxon>Dioscoreales</taxon>
        <taxon>Dioscoreaceae</taxon>
        <taxon>Dioscorea</taxon>
    </lineage>
</organism>
<dbReference type="EC" id="5.6.1.3" evidence="1"/>
<dbReference type="EMBL" id="CM037012">
    <property type="protein sequence ID" value="KAH7690499.1"/>
    <property type="molecule type" value="Genomic_DNA"/>
</dbReference>
<dbReference type="Proteomes" id="UP000827976">
    <property type="component" value="Chromosome 2"/>
</dbReference>
<evidence type="ECO:0000313" key="2">
    <source>
        <dbReference type="Proteomes" id="UP000827976"/>
    </source>
</evidence>
<gene>
    <name evidence="1" type="ORF">IHE45_02G052100</name>
</gene>
<keyword evidence="1" id="KW-0413">Isomerase</keyword>
<proteinExistence type="predicted"/>
<keyword evidence="2" id="KW-1185">Reference proteome</keyword>
<evidence type="ECO:0000313" key="1">
    <source>
        <dbReference type="EMBL" id="KAH7690499.1"/>
    </source>
</evidence>
<accession>A0ACB7WQR1</accession>
<sequence length="1029" mass="115030">MASARASLRGDRPIPVAVRAGGHTVRTRPSTAKRSVAQSLRASLDDDEESGRVRVAVRLRPKNADDLLWESDFTDSVELQPELKRLKLRKNNWISESYRFDEVFTETASQKRVYEAVAKPVVESVLNGYNGTVMAYGQTGTGKTFTLGQLGKNDPSQRGIMVRALEDILADVSPAFDTVSVSYVQLYLESVQDLLAPEKINIPIVEDPKTGEVSLPGLAIVEIRNLGQFIELLQIGEANRHAANTKLNTESSRSHAILMVHVQRSSKIKDETEVSQGNDTDRSISSQHVSMILKSKLLMVDLAGSERIDKSGSEGHMLEEAKFINLSLTSLGKCINALAENSPHIPTRDSKLTRLLRDSFGGTARTSLVITVGPSARHYSETASTIAFGQRAMKVVNTIKLKEEIDYDSLCRKLESHVDSLTSEVERLQKLRDDEKEEMEKQLKNCETHLAEAENQLDIFQLEVDRQKKLRDDDKEQMEKKLKDYEALLSEADDQVELLKSQINEQRKLRDAERDLMEMKLKELNTLSEAETNFANKYECLEKENFQLHIEIKKLMEELNAQKGQNDLMSDEIVRLEMCLKQEKQHQLKNSSYQKALADSTQMYENKVAELIKQLEDEHSLAVSLEKELNTVAQKLGNNERALMMLQNEFEELTVNLDQISTLNKEATIEVQSLRLENKKLLSEKEFLNKELITSQEKLSNGEMKRKCLQEELAQVKKLLPYDTMDPEAKMQSLSDNLNRDASTFSASMHLSKSNKPRETLSSQKAKISKIFEEVGLSNVLTLLKSEDLDVQIHAVKVVANLAAEDSNQERIVEEGGLDALLMLLESSQDATIHRVTAGAIANLAMSGSNQDLIMRKGGARLLANIGSRTDDPQTLRMVAGAIANLCGNEKLHTMLKDDGGTKALMGMVRCGHSDVIAQIARGIANFAKCESRGISQGHRKGRSLLIDDGALTWMVEKSTAFSTSTRRHIELALCHLAQNEANTIDVISSGGIKELVRISQESSREDIRNLAKKALHSNPAFLVEMRKL</sequence>
<comment type="caution">
    <text evidence="1">The sequence shown here is derived from an EMBL/GenBank/DDBJ whole genome shotgun (WGS) entry which is preliminary data.</text>
</comment>
<name>A0ACB7WQR1_DIOAL</name>
<reference evidence="2" key="1">
    <citation type="journal article" date="2022" name="Nat. Commun.">
        <title>Chromosome evolution and the genetic basis of agronomically important traits in greater yam.</title>
        <authorList>
            <person name="Bredeson J.V."/>
            <person name="Lyons J.B."/>
            <person name="Oniyinde I.O."/>
            <person name="Okereke N.R."/>
            <person name="Kolade O."/>
            <person name="Nnabue I."/>
            <person name="Nwadili C.O."/>
            <person name="Hribova E."/>
            <person name="Parker M."/>
            <person name="Nwogha J."/>
            <person name="Shu S."/>
            <person name="Carlson J."/>
            <person name="Kariba R."/>
            <person name="Muthemba S."/>
            <person name="Knop K."/>
            <person name="Barton G.J."/>
            <person name="Sherwood A.V."/>
            <person name="Lopez-Montes A."/>
            <person name="Asiedu R."/>
            <person name="Jamnadass R."/>
            <person name="Muchugi A."/>
            <person name="Goodstein D."/>
            <person name="Egesi C.N."/>
            <person name="Featherston J."/>
            <person name="Asfaw A."/>
            <person name="Simpson G.G."/>
            <person name="Dolezel J."/>
            <person name="Hendre P.S."/>
            <person name="Van Deynze A."/>
            <person name="Kumar P.L."/>
            <person name="Obidiegwu J.E."/>
            <person name="Bhattacharjee R."/>
            <person name="Rokhsar D.S."/>
        </authorList>
    </citation>
    <scope>NUCLEOTIDE SEQUENCE [LARGE SCALE GENOMIC DNA]</scope>
    <source>
        <strain evidence="2">cv. TDa95/00328</strain>
    </source>
</reference>
<protein>
    <submittedName>
        <fullName evidence="1">Plus-end-directed kinesin ATPase protein</fullName>
        <ecNumber evidence="1">5.6.1.3</ecNumber>
    </submittedName>
</protein>